<feature type="transmembrane region" description="Helical" evidence="10">
    <location>
        <begin position="26"/>
        <end position="47"/>
    </location>
</feature>
<evidence type="ECO:0000256" key="5">
    <source>
        <dbReference type="ARBA" id="ARBA00023136"/>
    </source>
</evidence>
<evidence type="ECO:0000256" key="10">
    <source>
        <dbReference type="RuleBase" id="RU004340"/>
    </source>
</evidence>
<dbReference type="PANTHER" id="PTHR28259:SF1">
    <property type="entry name" value="FLUORIDE EXPORT PROTEIN 1-RELATED"/>
    <property type="match status" value="1"/>
</dbReference>
<reference evidence="11 12" key="1">
    <citation type="submission" date="2020-03" db="EMBL/GenBank/DDBJ databases">
        <title>Weissella sp. nov., isolated from Cybister lewisianus.</title>
        <authorList>
            <person name="Hyun D.-W."/>
            <person name="Bae J.-W."/>
        </authorList>
    </citation>
    <scope>NUCLEOTIDE SEQUENCE [LARGE SCALE GENOMIC DNA]</scope>
    <source>
        <strain evidence="11 12">HDW19</strain>
    </source>
</reference>
<keyword evidence="6" id="KW-0407">Ion channel</keyword>
<keyword evidence="6" id="KW-0406">Ion transport</keyword>
<evidence type="ECO:0000256" key="6">
    <source>
        <dbReference type="ARBA" id="ARBA00023303"/>
    </source>
</evidence>
<keyword evidence="3 10" id="KW-0812">Transmembrane</keyword>
<dbReference type="GO" id="GO:0005886">
    <property type="term" value="C:plasma membrane"/>
    <property type="evidence" value="ECO:0007669"/>
    <property type="project" value="UniProtKB-SubCell"/>
</dbReference>
<comment type="similarity">
    <text evidence="7 10">Belongs to the fluoride channel Fluc/FEX (TC 1.A.43) family.</text>
</comment>
<keyword evidence="6" id="KW-0813">Transport</keyword>
<dbReference type="KEGG" id="wco:G7084_03015"/>
<comment type="subcellular location">
    <subcellularLocation>
        <location evidence="1">Cell membrane</location>
        <topology evidence="1">Multi-pass membrane protein</topology>
    </subcellularLocation>
</comment>
<dbReference type="GO" id="GO:1903425">
    <property type="term" value="F:fluoride transmembrane transporter activity"/>
    <property type="evidence" value="ECO:0007669"/>
    <property type="project" value="TreeGrafter"/>
</dbReference>
<proteinExistence type="inferred from homology"/>
<comment type="catalytic activity">
    <reaction evidence="8">
        <text>fluoride(in) = fluoride(out)</text>
        <dbReference type="Rhea" id="RHEA:76159"/>
        <dbReference type="ChEBI" id="CHEBI:17051"/>
    </reaction>
    <physiologicalReaction direction="left-to-right" evidence="8">
        <dbReference type="Rhea" id="RHEA:76160"/>
    </physiologicalReaction>
</comment>
<keyword evidence="12" id="KW-1185">Reference proteome</keyword>
<organism evidence="11 12">
    <name type="scientific">Weissella coleopterorum</name>
    <dbReference type="NCBI Taxonomy" id="2714949"/>
    <lineage>
        <taxon>Bacteria</taxon>
        <taxon>Bacillati</taxon>
        <taxon>Bacillota</taxon>
        <taxon>Bacilli</taxon>
        <taxon>Lactobacillales</taxon>
        <taxon>Lactobacillaceae</taxon>
        <taxon>Weissella</taxon>
    </lineage>
</organism>
<dbReference type="PANTHER" id="PTHR28259">
    <property type="entry name" value="FLUORIDE EXPORT PROTEIN 1-RELATED"/>
    <property type="match status" value="1"/>
</dbReference>
<name>A0A6G8B1S4_9LACO</name>
<accession>A0A6G8B1S4</accession>
<evidence type="ECO:0000256" key="4">
    <source>
        <dbReference type="ARBA" id="ARBA00022989"/>
    </source>
</evidence>
<dbReference type="Pfam" id="PF02537">
    <property type="entry name" value="CRCB"/>
    <property type="match status" value="1"/>
</dbReference>
<evidence type="ECO:0000256" key="1">
    <source>
        <dbReference type="ARBA" id="ARBA00004651"/>
    </source>
</evidence>
<evidence type="ECO:0000256" key="2">
    <source>
        <dbReference type="ARBA" id="ARBA00022475"/>
    </source>
</evidence>
<evidence type="ECO:0000256" key="9">
    <source>
        <dbReference type="ARBA" id="ARBA00049940"/>
    </source>
</evidence>
<dbReference type="InterPro" id="IPR003691">
    <property type="entry name" value="FluC"/>
</dbReference>
<evidence type="ECO:0000313" key="12">
    <source>
        <dbReference type="Proteomes" id="UP000500741"/>
    </source>
</evidence>
<gene>
    <name evidence="11" type="ORF">G7084_03015</name>
</gene>
<feature type="transmembrane region" description="Helical" evidence="10">
    <location>
        <begin position="83"/>
        <end position="105"/>
    </location>
</feature>
<evidence type="ECO:0000256" key="3">
    <source>
        <dbReference type="ARBA" id="ARBA00022692"/>
    </source>
</evidence>
<evidence type="ECO:0000256" key="7">
    <source>
        <dbReference type="ARBA" id="ARBA00035120"/>
    </source>
</evidence>
<comment type="function">
    <text evidence="9">Fluoride-specific ion channel. Important for reducing fluoride concentration in the cell, thus reducing its toxicity.</text>
</comment>
<feature type="transmembrane region" description="Helical" evidence="10">
    <location>
        <begin position="59"/>
        <end position="77"/>
    </location>
</feature>
<sequence length="118" mass="12988">MVGIGGFIGGALRESIELIFKNASPIGTLIINLTGTFITVLLTQILVKKLNLLRQIQIDFLFVGIIGAYTTYSTLILEITEMSVIPAIIYMVISLLGGILMVYLAQWVGEEAIKKWQN</sequence>
<protein>
    <recommendedName>
        <fullName evidence="10">Fluoride-specific ion channel</fullName>
    </recommendedName>
</protein>
<keyword evidence="4 10" id="KW-1133">Transmembrane helix</keyword>
<evidence type="ECO:0000256" key="8">
    <source>
        <dbReference type="ARBA" id="ARBA00035585"/>
    </source>
</evidence>
<dbReference type="Proteomes" id="UP000500741">
    <property type="component" value="Chromosome"/>
</dbReference>
<dbReference type="AlphaFoldDB" id="A0A6G8B1S4"/>
<keyword evidence="2 10" id="KW-1003">Cell membrane</keyword>
<keyword evidence="5 10" id="KW-0472">Membrane</keyword>
<dbReference type="EMBL" id="CP049888">
    <property type="protein sequence ID" value="QIL51264.1"/>
    <property type="molecule type" value="Genomic_DNA"/>
</dbReference>
<evidence type="ECO:0000313" key="11">
    <source>
        <dbReference type="EMBL" id="QIL51264.1"/>
    </source>
</evidence>